<proteinExistence type="predicted"/>
<name>A0A0F9B9K2_9ZZZZ</name>
<comment type="caution">
    <text evidence="1">The sequence shown here is derived from an EMBL/GenBank/DDBJ whole genome shotgun (WGS) entry which is preliminary data.</text>
</comment>
<reference evidence="1" key="1">
    <citation type="journal article" date="2015" name="Nature">
        <title>Complex archaea that bridge the gap between prokaryotes and eukaryotes.</title>
        <authorList>
            <person name="Spang A."/>
            <person name="Saw J.H."/>
            <person name="Jorgensen S.L."/>
            <person name="Zaremba-Niedzwiedzka K."/>
            <person name="Martijn J."/>
            <person name="Lind A.E."/>
            <person name="van Eijk R."/>
            <person name="Schleper C."/>
            <person name="Guy L."/>
            <person name="Ettema T.J."/>
        </authorList>
    </citation>
    <scope>NUCLEOTIDE SEQUENCE</scope>
</reference>
<accession>A0A0F9B9K2</accession>
<dbReference type="EMBL" id="LAZR01038916">
    <property type="protein sequence ID" value="KKL18315.1"/>
    <property type="molecule type" value="Genomic_DNA"/>
</dbReference>
<evidence type="ECO:0000313" key="1">
    <source>
        <dbReference type="EMBL" id="KKL18315.1"/>
    </source>
</evidence>
<gene>
    <name evidence="1" type="ORF">LCGC14_2476740</name>
</gene>
<feature type="non-terminal residue" evidence="1">
    <location>
        <position position="278"/>
    </location>
</feature>
<dbReference type="AlphaFoldDB" id="A0A0F9B9K2"/>
<protein>
    <submittedName>
        <fullName evidence="1">Uncharacterized protein</fullName>
    </submittedName>
</protein>
<sequence>MTTLRTGQTTDFSNQGTEFTVDSIDTDGATMTETYYIPNWTKWHGIYRSIGELRQVINKFGSWTFGRGIKGETKKLKFIQGIGKDSPRSVLKNCWRTALICGDSFAHIVKSSILKRKTNLKPLNPGKVAIVANSEGIIIRYEQDLGGGKVMVYDPEEIYHLSYERIADEIHGIPLPEALETLITMRHEALGDLRVLYHRTVKPILFYEAETDDTTKLNSLEDTINKAFKNTESVILPMGVIKEIKRASSPVFSTGEVNCLAYIKFLVRLFVTDVGMPE</sequence>
<organism evidence="1">
    <name type="scientific">marine sediment metagenome</name>
    <dbReference type="NCBI Taxonomy" id="412755"/>
    <lineage>
        <taxon>unclassified sequences</taxon>
        <taxon>metagenomes</taxon>
        <taxon>ecological metagenomes</taxon>
    </lineage>
</organism>